<dbReference type="InterPro" id="IPR053016">
    <property type="entry name" value="CTF18-RFC_complex"/>
</dbReference>
<dbReference type="GO" id="GO:0005634">
    <property type="term" value="C:nucleus"/>
    <property type="evidence" value="ECO:0007669"/>
    <property type="project" value="UniProtKB-SubCell"/>
</dbReference>
<feature type="compositionally biased region" description="Low complexity" evidence="3">
    <location>
        <begin position="80"/>
        <end position="91"/>
    </location>
</feature>
<organism evidence="4 5">
    <name type="scientific">Dendrobium catenatum</name>
    <dbReference type="NCBI Taxonomy" id="906689"/>
    <lineage>
        <taxon>Eukaryota</taxon>
        <taxon>Viridiplantae</taxon>
        <taxon>Streptophyta</taxon>
        <taxon>Embryophyta</taxon>
        <taxon>Tracheophyta</taxon>
        <taxon>Spermatophyta</taxon>
        <taxon>Magnoliopsida</taxon>
        <taxon>Liliopsida</taxon>
        <taxon>Asparagales</taxon>
        <taxon>Orchidaceae</taxon>
        <taxon>Epidendroideae</taxon>
        <taxon>Malaxideae</taxon>
        <taxon>Dendrobiinae</taxon>
        <taxon>Dendrobium</taxon>
    </lineage>
</organism>
<sequence>MDISRSCIDIWNKAEKQRILRENSGRSLNPGNECNKDIQASTITKLEVLHDIITKSASAKGNDKPRLAMLKLENEDNHKNSNSKSKKIASNTSITAEVTGDLKKPSRPTSFFDRFRQGCNIDSKNHVSNLQKAATAERGSRPFLFKYNEYKYLYRSSRMILRSAGMISSTYHIDRLVLHWTMGGDLHIVPKTSQDVQDDHLG</sequence>
<dbReference type="Proteomes" id="UP000233837">
    <property type="component" value="Unassembled WGS sequence"/>
</dbReference>
<feature type="region of interest" description="Disordered" evidence="3">
    <location>
        <begin position="73"/>
        <end position="92"/>
    </location>
</feature>
<reference evidence="4 5" key="1">
    <citation type="journal article" date="2016" name="Sci. Rep.">
        <title>The Dendrobium catenatum Lindl. genome sequence provides insights into polysaccharide synthase, floral development and adaptive evolution.</title>
        <authorList>
            <person name="Zhang G.Q."/>
            <person name="Xu Q."/>
            <person name="Bian C."/>
            <person name="Tsai W.C."/>
            <person name="Yeh C.M."/>
            <person name="Liu K.W."/>
            <person name="Yoshida K."/>
            <person name="Zhang L.S."/>
            <person name="Chang S.B."/>
            <person name="Chen F."/>
            <person name="Shi Y."/>
            <person name="Su Y.Y."/>
            <person name="Zhang Y.Q."/>
            <person name="Chen L.J."/>
            <person name="Yin Y."/>
            <person name="Lin M."/>
            <person name="Huang H."/>
            <person name="Deng H."/>
            <person name="Wang Z.W."/>
            <person name="Zhu S.L."/>
            <person name="Zhao X."/>
            <person name="Deng C."/>
            <person name="Niu S.C."/>
            <person name="Huang J."/>
            <person name="Wang M."/>
            <person name="Liu G.H."/>
            <person name="Yang H.J."/>
            <person name="Xiao X.J."/>
            <person name="Hsiao Y.Y."/>
            <person name="Wu W.L."/>
            <person name="Chen Y.Y."/>
            <person name="Mitsuda N."/>
            <person name="Ohme-Takagi M."/>
            <person name="Luo Y.B."/>
            <person name="Van de Peer Y."/>
            <person name="Liu Z.J."/>
        </authorList>
    </citation>
    <scope>NUCLEOTIDE SEQUENCE [LARGE SCALE GENOMIC DNA]</scope>
    <source>
        <tissue evidence="4">The whole plant</tissue>
    </source>
</reference>
<reference evidence="4 5" key="2">
    <citation type="journal article" date="2017" name="Nature">
        <title>The Apostasia genome and the evolution of orchids.</title>
        <authorList>
            <person name="Zhang G.Q."/>
            <person name="Liu K.W."/>
            <person name="Li Z."/>
            <person name="Lohaus R."/>
            <person name="Hsiao Y.Y."/>
            <person name="Niu S.C."/>
            <person name="Wang J.Y."/>
            <person name="Lin Y.C."/>
            <person name="Xu Q."/>
            <person name="Chen L.J."/>
            <person name="Yoshida K."/>
            <person name="Fujiwara S."/>
            <person name="Wang Z.W."/>
            <person name="Zhang Y.Q."/>
            <person name="Mitsuda N."/>
            <person name="Wang M."/>
            <person name="Liu G.H."/>
            <person name="Pecoraro L."/>
            <person name="Huang H.X."/>
            <person name="Xiao X.J."/>
            <person name="Lin M."/>
            <person name="Wu X.Y."/>
            <person name="Wu W.L."/>
            <person name="Chen Y.Y."/>
            <person name="Chang S.B."/>
            <person name="Sakamoto S."/>
            <person name="Ohme-Takagi M."/>
            <person name="Yagi M."/>
            <person name="Zeng S.J."/>
            <person name="Shen C.Y."/>
            <person name="Yeh C.M."/>
            <person name="Luo Y.B."/>
            <person name="Tsai W.C."/>
            <person name="Van de Peer Y."/>
            <person name="Liu Z.J."/>
        </authorList>
    </citation>
    <scope>NUCLEOTIDE SEQUENCE [LARGE SCALE GENOMIC DNA]</scope>
    <source>
        <tissue evidence="4">The whole plant</tissue>
    </source>
</reference>
<evidence type="ECO:0000256" key="3">
    <source>
        <dbReference type="SAM" id="MobiDB-lite"/>
    </source>
</evidence>
<evidence type="ECO:0000313" key="5">
    <source>
        <dbReference type="Proteomes" id="UP000233837"/>
    </source>
</evidence>
<gene>
    <name evidence="4" type="ORF">MA16_Dca008887</name>
</gene>
<comment type="subcellular location">
    <subcellularLocation>
        <location evidence="1">Nucleus</location>
    </subcellularLocation>
</comment>
<dbReference type="EMBL" id="KZ503221">
    <property type="protein sequence ID" value="PKU67098.1"/>
    <property type="molecule type" value="Genomic_DNA"/>
</dbReference>
<accession>A0A2I0VUJ8</accession>
<proteinExistence type="predicted"/>
<dbReference type="STRING" id="906689.A0A2I0VUJ8"/>
<dbReference type="AlphaFoldDB" id="A0A2I0VUJ8"/>
<dbReference type="PANTHER" id="PTHR46765:SF1">
    <property type="entry name" value="P-LOOP CONTAINING NUCLEOSIDE TRIPHOSPHATE HYDROLASES SUPERFAMILY PROTEIN"/>
    <property type="match status" value="1"/>
</dbReference>
<evidence type="ECO:0000256" key="1">
    <source>
        <dbReference type="ARBA" id="ARBA00004123"/>
    </source>
</evidence>
<protein>
    <submittedName>
        <fullName evidence="4">Uncharacterized protein</fullName>
    </submittedName>
</protein>
<evidence type="ECO:0000313" key="4">
    <source>
        <dbReference type="EMBL" id="PKU67098.1"/>
    </source>
</evidence>
<name>A0A2I0VUJ8_9ASPA</name>
<dbReference type="PANTHER" id="PTHR46765">
    <property type="entry name" value="P-LOOP CONTAINING NUCLEOSIDE TRIPHOSPHATE HYDROLASES SUPERFAMILY PROTEIN"/>
    <property type="match status" value="1"/>
</dbReference>
<keyword evidence="5" id="KW-1185">Reference proteome</keyword>
<keyword evidence="2" id="KW-0539">Nucleus</keyword>
<evidence type="ECO:0000256" key="2">
    <source>
        <dbReference type="ARBA" id="ARBA00023242"/>
    </source>
</evidence>